<dbReference type="EMBL" id="HBGN01010142">
    <property type="protein sequence ID" value="CAD9321467.1"/>
    <property type="molecule type" value="Transcribed_RNA"/>
</dbReference>
<gene>
    <name evidence="3" type="ORF">DBRI1063_LOCUS6513</name>
</gene>
<protein>
    <submittedName>
        <fullName evidence="3">Uncharacterized protein</fullName>
    </submittedName>
</protein>
<feature type="transmembrane region" description="Helical" evidence="1">
    <location>
        <begin position="190"/>
        <end position="207"/>
    </location>
</feature>
<keyword evidence="1" id="KW-0812">Transmembrane</keyword>
<evidence type="ECO:0000256" key="2">
    <source>
        <dbReference type="SAM" id="SignalP"/>
    </source>
</evidence>
<reference evidence="3" key="1">
    <citation type="submission" date="2021-01" db="EMBL/GenBank/DDBJ databases">
        <authorList>
            <person name="Corre E."/>
            <person name="Pelletier E."/>
            <person name="Niang G."/>
            <person name="Scheremetjew M."/>
            <person name="Finn R."/>
            <person name="Kale V."/>
            <person name="Holt S."/>
            <person name="Cochrane G."/>
            <person name="Meng A."/>
            <person name="Brown T."/>
            <person name="Cohen L."/>
        </authorList>
    </citation>
    <scope>NUCLEOTIDE SEQUENCE</scope>
    <source>
        <strain evidence="3">Pop2</strain>
    </source>
</reference>
<feature type="signal peptide" evidence="2">
    <location>
        <begin position="1"/>
        <end position="24"/>
    </location>
</feature>
<proteinExistence type="predicted"/>
<evidence type="ECO:0000313" key="3">
    <source>
        <dbReference type="EMBL" id="CAD9321467.1"/>
    </source>
</evidence>
<keyword evidence="1" id="KW-1133">Transmembrane helix</keyword>
<keyword evidence="2" id="KW-0732">Signal</keyword>
<evidence type="ECO:0000256" key="1">
    <source>
        <dbReference type="SAM" id="Phobius"/>
    </source>
</evidence>
<feature type="transmembrane region" description="Helical" evidence="1">
    <location>
        <begin position="114"/>
        <end position="131"/>
    </location>
</feature>
<feature type="transmembrane region" description="Helical" evidence="1">
    <location>
        <begin position="152"/>
        <end position="170"/>
    </location>
</feature>
<sequence>MMPKRDFFVWSTIIVLLLVDASNAAFLSNHRQQGTIVLVRPLQQIMGQKLVVPYDKVEQSRHHSCRLPKHTITPRFSKKNDDSSSSTTTTTTTIYNDDCFGLTSFVAGIGTGDIPFAIVFVTLTAIAALLTQQKLLPPDWKNPEIVDRKVPGVIAALTLLFTPAVTDALVKSGVLDDVSPSMDVDPIGKYVQIGICSFSMITAFLDIRWRDNL</sequence>
<accession>A0A7S2E8S0</accession>
<name>A0A7S2E8S0_9STRA</name>
<feature type="chain" id="PRO_5030590431" evidence="2">
    <location>
        <begin position="25"/>
        <end position="213"/>
    </location>
</feature>
<keyword evidence="1" id="KW-0472">Membrane</keyword>
<dbReference type="AlphaFoldDB" id="A0A7S2E8S0"/>
<organism evidence="3">
    <name type="scientific">Ditylum brightwellii</name>
    <dbReference type="NCBI Taxonomy" id="49249"/>
    <lineage>
        <taxon>Eukaryota</taxon>
        <taxon>Sar</taxon>
        <taxon>Stramenopiles</taxon>
        <taxon>Ochrophyta</taxon>
        <taxon>Bacillariophyta</taxon>
        <taxon>Mediophyceae</taxon>
        <taxon>Lithodesmiophycidae</taxon>
        <taxon>Lithodesmiales</taxon>
        <taxon>Lithodesmiaceae</taxon>
        <taxon>Ditylum</taxon>
    </lineage>
</organism>